<organism evidence="2 3">
    <name type="scientific">Pristionchus entomophagus</name>
    <dbReference type="NCBI Taxonomy" id="358040"/>
    <lineage>
        <taxon>Eukaryota</taxon>
        <taxon>Metazoa</taxon>
        <taxon>Ecdysozoa</taxon>
        <taxon>Nematoda</taxon>
        <taxon>Chromadorea</taxon>
        <taxon>Rhabditida</taxon>
        <taxon>Rhabditina</taxon>
        <taxon>Diplogasteromorpha</taxon>
        <taxon>Diplogasteroidea</taxon>
        <taxon>Neodiplogasteridae</taxon>
        <taxon>Pristionchus</taxon>
    </lineage>
</organism>
<comment type="caution">
    <text evidence="2">The sequence shown here is derived from an EMBL/GenBank/DDBJ whole genome shotgun (WGS) entry which is preliminary data.</text>
</comment>
<keyword evidence="3" id="KW-1185">Reference proteome</keyword>
<feature type="non-terminal residue" evidence="2">
    <location>
        <position position="111"/>
    </location>
</feature>
<dbReference type="EMBL" id="BTSX01000006">
    <property type="protein sequence ID" value="GMT06317.1"/>
    <property type="molecule type" value="Genomic_DNA"/>
</dbReference>
<evidence type="ECO:0000256" key="1">
    <source>
        <dbReference type="SAM" id="SignalP"/>
    </source>
</evidence>
<accession>A0AAV5UI68</accession>
<reference evidence="2" key="1">
    <citation type="submission" date="2023-10" db="EMBL/GenBank/DDBJ databases">
        <title>Genome assembly of Pristionchus species.</title>
        <authorList>
            <person name="Yoshida K."/>
            <person name="Sommer R.J."/>
        </authorList>
    </citation>
    <scope>NUCLEOTIDE SEQUENCE</scope>
    <source>
        <strain evidence="2">RS0144</strain>
    </source>
</reference>
<keyword evidence="1" id="KW-0732">Signal</keyword>
<feature type="signal peptide" evidence="1">
    <location>
        <begin position="1"/>
        <end position="15"/>
    </location>
</feature>
<dbReference type="Proteomes" id="UP001432027">
    <property type="component" value="Unassembled WGS sequence"/>
</dbReference>
<evidence type="ECO:0000313" key="3">
    <source>
        <dbReference type="Proteomes" id="UP001432027"/>
    </source>
</evidence>
<sequence>MLLPLIFFFVCAALAAPAALTCPGGYTHNQIINEGRFVKQCVVLGTLAPPATSVIGCLTNSGVVIPLGEKKEEGGFIINCIPAKGGLATIESLPKGYSAPNQNNIKCEGKY</sequence>
<gene>
    <name evidence="2" type="ORF">PENTCL1PPCAC_28491</name>
</gene>
<proteinExistence type="predicted"/>
<feature type="chain" id="PRO_5044000248" evidence="1">
    <location>
        <begin position="16"/>
        <end position="111"/>
    </location>
</feature>
<protein>
    <submittedName>
        <fullName evidence="2">Uncharacterized protein</fullName>
    </submittedName>
</protein>
<evidence type="ECO:0000313" key="2">
    <source>
        <dbReference type="EMBL" id="GMT06317.1"/>
    </source>
</evidence>
<name>A0AAV5UI68_9BILA</name>
<dbReference type="AlphaFoldDB" id="A0AAV5UI68"/>